<sequence>MFIDGNLMLFVILGGIMAVILALYLMFRRTLLAFSEGVEERR</sequence>
<keyword evidence="1" id="KW-1133">Transmembrane helix</keyword>
<protein>
    <submittedName>
        <fullName evidence="2">Uncharacterized protein</fullName>
    </submittedName>
</protein>
<proteinExistence type="predicted"/>
<evidence type="ECO:0000313" key="3">
    <source>
        <dbReference type="Proteomes" id="UP001596099"/>
    </source>
</evidence>
<feature type="transmembrane region" description="Helical" evidence="1">
    <location>
        <begin position="6"/>
        <end position="27"/>
    </location>
</feature>
<evidence type="ECO:0000256" key="1">
    <source>
        <dbReference type="SAM" id="Phobius"/>
    </source>
</evidence>
<dbReference type="Proteomes" id="UP001596099">
    <property type="component" value="Unassembled WGS sequence"/>
</dbReference>
<gene>
    <name evidence="2" type="ORF">ACFPYI_10890</name>
</gene>
<keyword evidence="3" id="KW-1185">Reference proteome</keyword>
<name>A0ABD5RMV9_9EURY</name>
<reference evidence="2 3" key="1">
    <citation type="journal article" date="2019" name="Int. J. Syst. Evol. Microbiol.">
        <title>The Global Catalogue of Microorganisms (GCM) 10K type strain sequencing project: providing services to taxonomists for standard genome sequencing and annotation.</title>
        <authorList>
            <consortium name="The Broad Institute Genomics Platform"/>
            <consortium name="The Broad Institute Genome Sequencing Center for Infectious Disease"/>
            <person name="Wu L."/>
            <person name="Ma J."/>
        </authorList>
    </citation>
    <scope>NUCLEOTIDE SEQUENCE [LARGE SCALE GENOMIC DNA]</scope>
    <source>
        <strain evidence="2 3">CGMCC 1.12543</strain>
    </source>
</reference>
<dbReference type="AlphaFoldDB" id="A0ABD5RMV9"/>
<organism evidence="2 3">
    <name type="scientific">Halomarina salina</name>
    <dbReference type="NCBI Taxonomy" id="1872699"/>
    <lineage>
        <taxon>Archaea</taxon>
        <taxon>Methanobacteriati</taxon>
        <taxon>Methanobacteriota</taxon>
        <taxon>Stenosarchaea group</taxon>
        <taxon>Halobacteria</taxon>
        <taxon>Halobacteriales</taxon>
        <taxon>Natronomonadaceae</taxon>
        <taxon>Halomarina</taxon>
    </lineage>
</organism>
<dbReference type="EMBL" id="JBHSQH010000001">
    <property type="protein sequence ID" value="MFC5971838.1"/>
    <property type="molecule type" value="Genomic_DNA"/>
</dbReference>
<dbReference type="RefSeq" id="WP_282594467.1">
    <property type="nucleotide sequence ID" value="NZ_JALLGW010000001.1"/>
</dbReference>
<evidence type="ECO:0000313" key="2">
    <source>
        <dbReference type="EMBL" id="MFC5971838.1"/>
    </source>
</evidence>
<accession>A0ABD5RMV9</accession>
<comment type="caution">
    <text evidence="2">The sequence shown here is derived from an EMBL/GenBank/DDBJ whole genome shotgun (WGS) entry which is preliminary data.</text>
</comment>
<keyword evidence="1" id="KW-0472">Membrane</keyword>
<keyword evidence="1" id="KW-0812">Transmembrane</keyword>